<dbReference type="EMBL" id="FN654618">
    <property type="protein sequence ID" value="CBY35353.1"/>
    <property type="molecule type" value="Genomic_DNA"/>
</dbReference>
<dbReference type="SUPFAM" id="SSF81321">
    <property type="entry name" value="Family A G protein-coupled receptor-like"/>
    <property type="match status" value="1"/>
</dbReference>
<name>E4XFG2_OIKDI</name>
<dbReference type="PANTHER" id="PTHR45620">
    <property type="entry name" value="PDF RECEPTOR-LIKE PROTEIN-RELATED"/>
    <property type="match status" value="1"/>
</dbReference>
<keyword evidence="11" id="KW-1185">Reference proteome</keyword>
<accession>E4XFG2</accession>
<dbReference type="InterPro" id="IPR050332">
    <property type="entry name" value="GPCR_2"/>
</dbReference>
<dbReference type="AlphaFoldDB" id="E4XFG2"/>
<feature type="chain" id="PRO_5007653902" description="G-protein coupled receptors family 2 profile 2 domain-containing protein" evidence="7">
    <location>
        <begin position="21"/>
        <end position="331"/>
    </location>
</feature>
<dbReference type="PRINTS" id="PR00249">
    <property type="entry name" value="GPCRSECRETIN"/>
</dbReference>
<dbReference type="GO" id="GO:0008528">
    <property type="term" value="F:G protein-coupled peptide receptor activity"/>
    <property type="evidence" value="ECO:0007669"/>
    <property type="project" value="TreeGrafter"/>
</dbReference>
<keyword evidence="4 6" id="KW-0472">Membrane</keyword>
<dbReference type="GO" id="GO:0007188">
    <property type="term" value="P:adenylate cyclase-modulating G protein-coupled receptor signaling pathway"/>
    <property type="evidence" value="ECO:0007669"/>
    <property type="project" value="TreeGrafter"/>
</dbReference>
<feature type="signal peptide" evidence="7">
    <location>
        <begin position="1"/>
        <end position="20"/>
    </location>
</feature>
<evidence type="ECO:0000259" key="8">
    <source>
        <dbReference type="PROSITE" id="PS50261"/>
    </source>
</evidence>
<keyword evidence="2 6" id="KW-0812">Transmembrane</keyword>
<dbReference type="Gene3D" id="1.20.1070.10">
    <property type="entry name" value="Rhodopsin 7-helix transmembrane proteins"/>
    <property type="match status" value="1"/>
</dbReference>
<dbReference type="GO" id="GO:0007166">
    <property type="term" value="P:cell surface receptor signaling pathway"/>
    <property type="evidence" value="ECO:0007669"/>
    <property type="project" value="InterPro"/>
</dbReference>
<evidence type="ECO:0000313" key="11">
    <source>
        <dbReference type="Proteomes" id="UP000001307"/>
    </source>
</evidence>
<evidence type="ECO:0000256" key="7">
    <source>
        <dbReference type="SAM" id="SignalP"/>
    </source>
</evidence>
<feature type="domain" description="G-protein coupled receptors family 2 profile 2" evidence="8">
    <location>
        <begin position="1"/>
        <end position="139"/>
    </location>
</feature>
<keyword evidence="7" id="KW-0732">Signal</keyword>
<dbReference type="EMBL" id="FN653045">
    <property type="protein sequence ID" value="CBY24422.1"/>
    <property type="molecule type" value="Genomic_DNA"/>
</dbReference>
<organism evidence="9 11">
    <name type="scientific">Oikopleura dioica</name>
    <name type="common">Tunicate</name>
    <dbReference type="NCBI Taxonomy" id="34765"/>
    <lineage>
        <taxon>Eukaryota</taxon>
        <taxon>Metazoa</taxon>
        <taxon>Chordata</taxon>
        <taxon>Tunicata</taxon>
        <taxon>Appendicularia</taxon>
        <taxon>Copelata</taxon>
        <taxon>Oikopleuridae</taxon>
        <taxon>Oikopleura</taxon>
    </lineage>
</organism>
<dbReference type="Proteomes" id="UP000001307">
    <property type="component" value="Unassembled WGS sequence"/>
</dbReference>
<evidence type="ECO:0000256" key="1">
    <source>
        <dbReference type="ARBA" id="ARBA00004141"/>
    </source>
</evidence>
<sequence length="331" mass="37241">MKWFLWLSWGLPIIPVGLWATLAPYNCINGYSYDRDDSYRRITEIPIYIYIIICATIFVVIIYGIFQKLNAPHHGSGRSRVFGVLKAAVSLVPLLGMQQALLPFTGALSEETQKKLGPICIILSQCSGIIVSILYCFISAEIREAIGRRWRQHKELKEIYNEISTRRQSRDSSSESSSKITQIFSRFRRRSEASTFSILRQPSSEPNVVRVEECESESIDQAVPLFDPYFKRPSTCSKHSEYSNGYYSGLSENSESAVNTITDTMIISRAPLLEINETSFDESQSSPNTVMTDIPTTLHNSTPESVKNAPEIPAVIKAPAPEDNNEDQPKV</sequence>
<dbReference type="GO" id="GO:0005886">
    <property type="term" value="C:plasma membrane"/>
    <property type="evidence" value="ECO:0007669"/>
    <property type="project" value="TreeGrafter"/>
</dbReference>
<dbReference type="PROSITE" id="PS50261">
    <property type="entry name" value="G_PROTEIN_RECEP_F2_4"/>
    <property type="match status" value="1"/>
</dbReference>
<feature type="region of interest" description="Disordered" evidence="5">
    <location>
        <begin position="293"/>
        <end position="331"/>
    </location>
</feature>
<dbReference type="Pfam" id="PF00002">
    <property type="entry name" value="7tm_2"/>
    <property type="match status" value="1"/>
</dbReference>
<keyword evidence="3 6" id="KW-1133">Transmembrane helix</keyword>
<evidence type="ECO:0000256" key="6">
    <source>
        <dbReference type="SAM" id="Phobius"/>
    </source>
</evidence>
<feature type="compositionally biased region" description="Polar residues" evidence="5">
    <location>
        <begin position="293"/>
        <end position="305"/>
    </location>
</feature>
<dbReference type="InterPro" id="IPR000832">
    <property type="entry name" value="GPCR_2_secretin-like"/>
</dbReference>
<dbReference type="Proteomes" id="UP000011014">
    <property type="component" value="Unassembled WGS sequence"/>
</dbReference>
<protein>
    <recommendedName>
        <fullName evidence="8">G-protein coupled receptors family 2 profile 2 domain-containing protein</fullName>
    </recommendedName>
</protein>
<comment type="subcellular location">
    <subcellularLocation>
        <location evidence="1">Membrane</location>
        <topology evidence="1">Multi-pass membrane protein</topology>
    </subcellularLocation>
</comment>
<feature type="transmembrane region" description="Helical" evidence="6">
    <location>
        <begin position="78"/>
        <end position="96"/>
    </location>
</feature>
<evidence type="ECO:0000313" key="10">
    <source>
        <dbReference type="EMBL" id="CBY35353.1"/>
    </source>
</evidence>
<evidence type="ECO:0000313" key="9">
    <source>
        <dbReference type="EMBL" id="CBY24422.1"/>
    </source>
</evidence>
<evidence type="ECO:0000256" key="5">
    <source>
        <dbReference type="SAM" id="MobiDB-lite"/>
    </source>
</evidence>
<dbReference type="OrthoDB" id="6022368at2759"/>
<feature type="transmembrane region" description="Helical" evidence="6">
    <location>
        <begin position="116"/>
        <end position="138"/>
    </location>
</feature>
<evidence type="ECO:0000256" key="2">
    <source>
        <dbReference type="ARBA" id="ARBA00022692"/>
    </source>
</evidence>
<feature type="transmembrane region" description="Helical" evidence="6">
    <location>
        <begin position="47"/>
        <end position="66"/>
    </location>
</feature>
<gene>
    <name evidence="9" type="ORF">GSOID_T00010283001</name>
    <name evidence="10" type="ORF">GSOID_T00027162001</name>
</gene>
<evidence type="ECO:0000256" key="3">
    <source>
        <dbReference type="ARBA" id="ARBA00022989"/>
    </source>
</evidence>
<evidence type="ECO:0000256" key="4">
    <source>
        <dbReference type="ARBA" id="ARBA00023136"/>
    </source>
</evidence>
<dbReference type="InterPro" id="IPR017981">
    <property type="entry name" value="GPCR_2-like_7TM"/>
</dbReference>
<proteinExistence type="predicted"/>
<reference evidence="9 11" key="1">
    <citation type="journal article" date="2010" name="Science">
        <title>Plasticity of animal genome architecture unmasked by rapid evolution of a pelagic tunicate.</title>
        <authorList>
            <person name="Denoeud F."/>
            <person name="Henriet S."/>
            <person name="Mungpakdee S."/>
            <person name="Aury J.M."/>
            <person name="Da Silva C."/>
            <person name="Brinkmann H."/>
            <person name="Mikhaleva J."/>
            <person name="Olsen L.C."/>
            <person name="Jubin C."/>
            <person name="Canestro C."/>
            <person name="Bouquet J.M."/>
            <person name="Danks G."/>
            <person name="Poulain J."/>
            <person name="Campsteijn C."/>
            <person name="Adamski M."/>
            <person name="Cross I."/>
            <person name="Yadetie F."/>
            <person name="Muffato M."/>
            <person name="Louis A."/>
            <person name="Butcher S."/>
            <person name="Tsagkogeorga G."/>
            <person name="Konrad A."/>
            <person name="Singh S."/>
            <person name="Jensen M.F."/>
            <person name="Cong E.H."/>
            <person name="Eikeseth-Otteraa H."/>
            <person name="Noel B."/>
            <person name="Anthouard V."/>
            <person name="Porcel B.M."/>
            <person name="Kachouri-Lafond R."/>
            <person name="Nishino A."/>
            <person name="Ugolini M."/>
            <person name="Chourrout P."/>
            <person name="Nishida H."/>
            <person name="Aasland R."/>
            <person name="Huzurbazar S."/>
            <person name="Westhof E."/>
            <person name="Delsuc F."/>
            <person name="Lehrach H."/>
            <person name="Reinhardt R."/>
            <person name="Weissenbach J."/>
            <person name="Roy S.W."/>
            <person name="Artiguenave F."/>
            <person name="Postlethwait J.H."/>
            <person name="Manak J.R."/>
            <person name="Thompson E.M."/>
            <person name="Jaillon O."/>
            <person name="Du Pasquier L."/>
            <person name="Boudinot P."/>
            <person name="Liberles D.A."/>
            <person name="Volff J.N."/>
            <person name="Philippe H."/>
            <person name="Lenhard B."/>
            <person name="Roest Crollius H."/>
            <person name="Wincker P."/>
            <person name="Chourrout D."/>
        </authorList>
    </citation>
    <scope>NUCLEOTIDE SEQUENCE [LARGE SCALE GENOMIC DNA]</scope>
</reference>